<comment type="caution">
    <text evidence="1">The sequence shown here is derived from an EMBL/GenBank/DDBJ whole genome shotgun (WGS) entry which is preliminary data.</text>
</comment>
<organism evidence="1 2">
    <name type="scientific">Eleutherodactylus coqui</name>
    <name type="common">Puerto Rican coqui</name>
    <dbReference type="NCBI Taxonomy" id="57060"/>
    <lineage>
        <taxon>Eukaryota</taxon>
        <taxon>Metazoa</taxon>
        <taxon>Chordata</taxon>
        <taxon>Craniata</taxon>
        <taxon>Vertebrata</taxon>
        <taxon>Euteleostomi</taxon>
        <taxon>Amphibia</taxon>
        <taxon>Batrachia</taxon>
        <taxon>Anura</taxon>
        <taxon>Neobatrachia</taxon>
        <taxon>Hyloidea</taxon>
        <taxon>Eleutherodactylidae</taxon>
        <taxon>Eleutherodactylinae</taxon>
        <taxon>Eleutherodactylus</taxon>
        <taxon>Eleutherodactylus</taxon>
    </lineage>
</organism>
<evidence type="ECO:0000313" key="2">
    <source>
        <dbReference type="Proteomes" id="UP000770717"/>
    </source>
</evidence>
<protein>
    <submittedName>
        <fullName evidence="1">Uncharacterized protein</fullName>
    </submittedName>
</protein>
<name>A0A8J6K1N8_ELECQ</name>
<reference evidence="1" key="1">
    <citation type="thesis" date="2020" institute="ProQuest LLC" country="789 East Eisenhower Parkway, Ann Arbor, MI, USA">
        <title>Comparative Genomics and Chromosome Evolution.</title>
        <authorList>
            <person name="Mudd A.B."/>
        </authorList>
    </citation>
    <scope>NUCLEOTIDE SEQUENCE</scope>
    <source>
        <strain evidence="1">HN-11 Male</strain>
        <tissue evidence="1">Kidney and liver</tissue>
    </source>
</reference>
<evidence type="ECO:0000313" key="1">
    <source>
        <dbReference type="EMBL" id="KAG9476061.1"/>
    </source>
</evidence>
<keyword evidence="2" id="KW-1185">Reference proteome</keyword>
<accession>A0A8J6K1N8</accession>
<dbReference type="EMBL" id="WNTK01000011">
    <property type="protein sequence ID" value="KAG9476061.1"/>
    <property type="molecule type" value="Genomic_DNA"/>
</dbReference>
<dbReference type="Proteomes" id="UP000770717">
    <property type="component" value="Unassembled WGS sequence"/>
</dbReference>
<gene>
    <name evidence="1" type="ORF">GDO78_002892</name>
</gene>
<proteinExistence type="predicted"/>
<sequence length="97" mass="10874">MSKIFRESSWIPIMMCVMAVERWALTRGKKGLIFSWETMGAKCCNTEIAADLTIRSLSVNTAATSLMITEMCVSIIEGWLERISRRPTRASCLTPAL</sequence>
<dbReference type="AlphaFoldDB" id="A0A8J6K1N8"/>